<keyword evidence="6" id="KW-1133">Transmembrane helix</keyword>
<dbReference type="InterPro" id="IPR052400">
    <property type="entry name" value="Zn2-C6_fungal_TF"/>
</dbReference>
<evidence type="ECO:0000256" key="6">
    <source>
        <dbReference type="SAM" id="Phobius"/>
    </source>
</evidence>
<dbReference type="RefSeq" id="XP_056474251.1">
    <property type="nucleotide sequence ID" value="XM_056618092.1"/>
</dbReference>
<dbReference type="SMART" id="SM00066">
    <property type="entry name" value="GAL4"/>
    <property type="match status" value="1"/>
</dbReference>
<dbReference type="SUPFAM" id="SSF57701">
    <property type="entry name" value="Zn2/Cys6 DNA-binding domain"/>
    <property type="match status" value="1"/>
</dbReference>
<evidence type="ECO:0000256" key="1">
    <source>
        <dbReference type="ARBA" id="ARBA00023015"/>
    </source>
</evidence>
<dbReference type="AlphaFoldDB" id="A0A9W9KB20"/>
<evidence type="ECO:0000256" key="4">
    <source>
        <dbReference type="ARBA" id="ARBA00023242"/>
    </source>
</evidence>
<evidence type="ECO:0000256" key="2">
    <source>
        <dbReference type="ARBA" id="ARBA00023125"/>
    </source>
</evidence>
<reference evidence="8" key="1">
    <citation type="submission" date="2022-11" db="EMBL/GenBank/DDBJ databases">
        <authorList>
            <person name="Petersen C."/>
        </authorList>
    </citation>
    <scope>NUCLEOTIDE SEQUENCE</scope>
    <source>
        <strain evidence="8">IBT 30761</strain>
    </source>
</reference>
<gene>
    <name evidence="8" type="ORF">N7532_005598</name>
</gene>
<keyword evidence="2" id="KW-0238">DNA-binding</keyword>
<feature type="compositionally biased region" description="Polar residues" evidence="5">
    <location>
        <begin position="222"/>
        <end position="238"/>
    </location>
</feature>
<dbReference type="CDD" id="cd00067">
    <property type="entry name" value="GAL4"/>
    <property type="match status" value="1"/>
</dbReference>
<dbReference type="Proteomes" id="UP001149074">
    <property type="component" value="Unassembled WGS sequence"/>
</dbReference>
<comment type="caution">
    <text evidence="8">The sequence shown here is derived from an EMBL/GenBank/DDBJ whole genome shotgun (WGS) entry which is preliminary data.</text>
</comment>
<evidence type="ECO:0000313" key="9">
    <source>
        <dbReference type="Proteomes" id="UP001149074"/>
    </source>
</evidence>
<dbReference type="PANTHER" id="PTHR47657:SF12">
    <property type="entry name" value="ZN(II)2CYS6 TRANSCRIPTION FACTOR (EUROFUNG)"/>
    <property type="match status" value="1"/>
</dbReference>
<feature type="transmembrane region" description="Helical" evidence="6">
    <location>
        <begin position="356"/>
        <end position="378"/>
    </location>
</feature>
<evidence type="ECO:0000256" key="3">
    <source>
        <dbReference type="ARBA" id="ARBA00023163"/>
    </source>
</evidence>
<dbReference type="InterPro" id="IPR001138">
    <property type="entry name" value="Zn2Cys6_DnaBD"/>
</dbReference>
<name>A0A9W9KB20_9EURO</name>
<dbReference type="PROSITE" id="PS50048">
    <property type="entry name" value="ZN2_CY6_FUNGAL_2"/>
    <property type="match status" value="1"/>
</dbReference>
<dbReference type="PROSITE" id="PS00463">
    <property type="entry name" value="ZN2_CY6_FUNGAL_1"/>
    <property type="match status" value="1"/>
</dbReference>
<evidence type="ECO:0000259" key="7">
    <source>
        <dbReference type="PROSITE" id="PS50048"/>
    </source>
</evidence>
<keyword evidence="4" id="KW-0539">Nucleus</keyword>
<proteinExistence type="predicted"/>
<dbReference type="GeneID" id="81357071"/>
<dbReference type="Pfam" id="PF00172">
    <property type="entry name" value="Zn_clus"/>
    <property type="match status" value="1"/>
</dbReference>
<dbReference type="GO" id="GO:0008270">
    <property type="term" value="F:zinc ion binding"/>
    <property type="evidence" value="ECO:0007669"/>
    <property type="project" value="InterPro"/>
</dbReference>
<keyword evidence="1" id="KW-0805">Transcription regulation</keyword>
<dbReference type="OrthoDB" id="648861at2759"/>
<accession>A0A9W9KB20</accession>
<dbReference type="GO" id="GO:0000981">
    <property type="term" value="F:DNA-binding transcription factor activity, RNA polymerase II-specific"/>
    <property type="evidence" value="ECO:0007669"/>
    <property type="project" value="InterPro"/>
</dbReference>
<evidence type="ECO:0000313" key="8">
    <source>
        <dbReference type="EMBL" id="KAJ5098597.1"/>
    </source>
</evidence>
<reference evidence="8" key="2">
    <citation type="journal article" date="2023" name="IMA Fungus">
        <title>Comparative genomic study of the Penicillium genus elucidates a diverse pangenome and 15 lateral gene transfer events.</title>
        <authorList>
            <person name="Petersen C."/>
            <person name="Sorensen T."/>
            <person name="Nielsen M.R."/>
            <person name="Sondergaard T.E."/>
            <person name="Sorensen J.L."/>
            <person name="Fitzpatrick D.A."/>
            <person name="Frisvad J.C."/>
            <person name="Nielsen K.L."/>
        </authorList>
    </citation>
    <scope>NUCLEOTIDE SEQUENCE</scope>
    <source>
        <strain evidence="8">IBT 30761</strain>
    </source>
</reference>
<keyword evidence="6" id="KW-0472">Membrane</keyword>
<keyword evidence="6" id="KW-0812">Transmembrane</keyword>
<feature type="domain" description="Zn(2)-C6 fungal-type" evidence="7">
    <location>
        <begin position="40"/>
        <end position="70"/>
    </location>
</feature>
<feature type="region of interest" description="Disordered" evidence="5">
    <location>
        <begin position="212"/>
        <end position="261"/>
    </location>
</feature>
<keyword evidence="3" id="KW-0804">Transcription</keyword>
<dbReference type="GO" id="GO:0003677">
    <property type="term" value="F:DNA binding"/>
    <property type="evidence" value="ECO:0007669"/>
    <property type="project" value="UniProtKB-KW"/>
</dbReference>
<organism evidence="8 9">
    <name type="scientific">Penicillium argentinense</name>
    <dbReference type="NCBI Taxonomy" id="1131581"/>
    <lineage>
        <taxon>Eukaryota</taxon>
        <taxon>Fungi</taxon>
        <taxon>Dikarya</taxon>
        <taxon>Ascomycota</taxon>
        <taxon>Pezizomycotina</taxon>
        <taxon>Eurotiomycetes</taxon>
        <taxon>Eurotiomycetidae</taxon>
        <taxon>Eurotiales</taxon>
        <taxon>Aspergillaceae</taxon>
        <taxon>Penicillium</taxon>
    </lineage>
</organism>
<sequence>MEVPLLEKRYHRASRLTQALGSQVPKARGAGRSGPRRRTGCLTCRARKVRCDESKPSCANCDRLRLRCVYKPPIAFGNTSTRHSRDSIVVAQTAPQTAPTPAIGSASAAAAVAAAASASQRSPDLTFFNTVLRPDDHHRTIPAMAAPMRRTPANPEPYPPELGGPFDMLGFMGGITSELEQKHLDLTSGLPAFTNSPPPQSITAGLTTNGAEEAQAQAQAQFGTEQRSPLSPDGTSSLVDGASIGDTSDAATRRSWSDPGTTSYEEQLLQHFLAIDPPAVIFGPVNMEWKYVRPSVLAYARDFSPLLNALYCYSDVHKAATEGKQWRWAPTYYRVASSEIQACLLGDVAEPTLIKIFAAVFFLMLSEVCLICLAVSFLKCRD</sequence>
<feature type="region of interest" description="Disordered" evidence="5">
    <location>
        <begin position="19"/>
        <end position="38"/>
    </location>
</feature>
<dbReference type="Gene3D" id="4.10.240.10">
    <property type="entry name" value="Zn(2)-C6 fungal-type DNA-binding domain"/>
    <property type="match status" value="1"/>
</dbReference>
<feature type="compositionally biased region" description="Low complexity" evidence="5">
    <location>
        <begin position="212"/>
        <end position="221"/>
    </location>
</feature>
<evidence type="ECO:0000256" key="5">
    <source>
        <dbReference type="SAM" id="MobiDB-lite"/>
    </source>
</evidence>
<dbReference type="InterPro" id="IPR036864">
    <property type="entry name" value="Zn2-C6_fun-type_DNA-bd_sf"/>
</dbReference>
<keyword evidence="9" id="KW-1185">Reference proteome</keyword>
<protein>
    <recommendedName>
        <fullName evidence="7">Zn(2)-C6 fungal-type domain-containing protein</fullName>
    </recommendedName>
</protein>
<dbReference type="EMBL" id="JAPQKI010000005">
    <property type="protein sequence ID" value="KAJ5098597.1"/>
    <property type="molecule type" value="Genomic_DNA"/>
</dbReference>
<dbReference type="PANTHER" id="PTHR47657">
    <property type="entry name" value="STEROL REGULATORY ELEMENT-BINDING PROTEIN ECM22"/>
    <property type="match status" value="1"/>
</dbReference>